<reference evidence="2 3" key="1">
    <citation type="submission" date="2018-02" db="EMBL/GenBank/DDBJ databases">
        <title>Complete genome sequence of Streptomyces dengpaensis, the producer of angucyclines.</title>
        <authorList>
            <person name="Yumei L."/>
        </authorList>
    </citation>
    <scope>NUCLEOTIDE SEQUENCE [LARGE SCALE GENOMIC DNA]</scope>
    <source>
        <strain evidence="2 3">XZHG99</strain>
        <plasmid evidence="2 3">unnamed1</plasmid>
    </source>
</reference>
<evidence type="ECO:0000256" key="1">
    <source>
        <dbReference type="SAM" id="MobiDB-lite"/>
    </source>
</evidence>
<accession>A0ABM6T4V4</accession>
<evidence type="ECO:0000313" key="2">
    <source>
        <dbReference type="EMBL" id="AVH61724.1"/>
    </source>
</evidence>
<keyword evidence="2" id="KW-0614">Plasmid</keyword>
<protein>
    <submittedName>
        <fullName evidence="2">Uncharacterized protein</fullName>
    </submittedName>
</protein>
<feature type="region of interest" description="Disordered" evidence="1">
    <location>
        <begin position="1"/>
        <end position="33"/>
    </location>
</feature>
<feature type="compositionally biased region" description="Low complexity" evidence="1">
    <location>
        <begin position="13"/>
        <end position="32"/>
    </location>
</feature>
<evidence type="ECO:0000313" key="3">
    <source>
        <dbReference type="Proteomes" id="UP000238413"/>
    </source>
</evidence>
<dbReference type="Proteomes" id="UP000238413">
    <property type="component" value="Plasmid unnamed1"/>
</dbReference>
<name>A0ABM6T4V4_9ACTN</name>
<keyword evidence="3" id="KW-1185">Reference proteome</keyword>
<proteinExistence type="predicted"/>
<gene>
    <name evidence="2" type="ORF">C4B68_40140</name>
</gene>
<dbReference type="EMBL" id="CP026653">
    <property type="protein sequence ID" value="AVH61724.1"/>
    <property type="molecule type" value="Genomic_DNA"/>
</dbReference>
<sequence>MAGARTDRTTAPTMHAPTRTAMRTTAPTMRTTDAGVNDTAVNERPSVRAIASDARTVHSRPMHDIGRE</sequence>
<geneLocation type="plasmid" evidence="2 3">
    <name>unnamed1</name>
</geneLocation>
<organism evidence="2 3">
    <name type="scientific">Streptomyces dengpaensis</name>
    <dbReference type="NCBI Taxonomy" id="2049881"/>
    <lineage>
        <taxon>Bacteria</taxon>
        <taxon>Bacillati</taxon>
        <taxon>Actinomycetota</taxon>
        <taxon>Actinomycetes</taxon>
        <taxon>Kitasatosporales</taxon>
        <taxon>Streptomycetaceae</taxon>
        <taxon>Streptomyces</taxon>
    </lineage>
</organism>